<accession>A0ABQ1SMZ7</accession>
<evidence type="ECO:0000256" key="1">
    <source>
        <dbReference type="SAM" id="SignalP"/>
    </source>
</evidence>
<protein>
    <submittedName>
        <fullName evidence="2">Uncharacterized protein</fullName>
    </submittedName>
</protein>
<feature type="chain" id="PRO_5045629289" evidence="1">
    <location>
        <begin position="21"/>
        <end position="521"/>
    </location>
</feature>
<keyword evidence="3" id="KW-1185">Reference proteome</keyword>
<gene>
    <name evidence="2" type="ORF">GCM10010832_25680</name>
</gene>
<comment type="caution">
    <text evidence="2">The sequence shown here is derived from an EMBL/GenBank/DDBJ whole genome shotgun (WGS) entry which is preliminary data.</text>
</comment>
<keyword evidence="1" id="KW-0732">Signal</keyword>
<feature type="signal peptide" evidence="1">
    <location>
        <begin position="1"/>
        <end position="20"/>
    </location>
</feature>
<organism evidence="2 3">
    <name type="scientific">Psychroflexus planctonicus</name>
    <dbReference type="NCBI Taxonomy" id="1526575"/>
    <lineage>
        <taxon>Bacteria</taxon>
        <taxon>Pseudomonadati</taxon>
        <taxon>Bacteroidota</taxon>
        <taxon>Flavobacteriia</taxon>
        <taxon>Flavobacteriales</taxon>
        <taxon>Flavobacteriaceae</taxon>
        <taxon>Psychroflexus</taxon>
    </lineage>
</organism>
<dbReference type="Proteomes" id="UP000599179">
    <property type="component" value="Unassembled WGS sequence"/>
</dbReference>
<proteinExistence type="predicted"/>
<name>A0ABQ1SMZ7_9FLAO</name>
<evidence type="ECO:0000313" key="2">
    <source>
        <dbReference type="EMBL" id="GGE44518.1"/>
    </source>
</evidence>
<reference evidence="3" key="1">
    <citation type="journal article" date="2019" name="Int. J. Syst. Evol. Microbiol.">
        <title>The Global Catalogue of Microorganisms (GCM) 10K type strain sequencing project: providing services to taxonomists for standard genome sequencing and annotation.</title>
        <authorList>
            <consortium name="The Broad Institute Genomics Platform"/>
            <consortium name="The Broad Institute Genome Sequencing Center for Infectious Disease"/>
            <person name="Wu L."/>
            <person name="Ma J."/>
        </authorList>
    </citation>
    <scope>NUCLEOTIDE SEQUENCE [LARGE SCALE GENOMIC DNA]</scope>
    <source>
        <strain evidence="3">CGMCC 1.12931</strain>
    </source>
</reference>
<dbReference type="RefSeq" id="WP_188459561.1">
    <property type="nucleotide sequence ID" value="NZ_BMGM01000014.1"/>
</dbReference>
<sequence>MRFVILSIVCFILISAKSTAQINDLTDLSTGEFVSFQALFDYDDNLFGYVAQFNLGEIEKRVNSFEFVVYDKNLNRLLVEQVTGDDVVKKYNYDLNKDGKLIVSPEFDFSDINVFQAMNINKNASYRKLLEVNLNSGTVSDYKPPIYFAGELMLDYSSMDNKTLNKKMKAHKREIKFYEQGVTEVLENGKFLVKTRRTKDFQSFTDFQIKLFDENKKELWSYEYNVKSKRNKYEEIGILDYSDKQISFIQKNVKKKNVDLFFKVIDAETGKIIAEQKIENINSTGLNHLLSSKSNLMKRSNDEHTVLSAAIIEDKKDDVSGFFVAKINTNTNQLQYNVIDFNKDLSVLIDDEIKKNGSIDGHHLYPRDILLKDDGSFKLIGELTKYDLNDGNVNIKSVEDLYVLDFNSDLKLQSVDVIEKTEQKQKRPNYLFSRKLSDDSDDLVFFYRDFIENEETGDENWILYINTYKDNKLTQDQLKLTSKNEGFEIYPFVAKKGFILLHEFDENEEHNQVRLERLNVY</sequence>
<evidence type="ECO:0000313" key="3">
    <source>
        <dbReference type="Proteomes" id="UP000599179"/>
    </source>
</evidence>
<dbReference type="EMBL" id="BMGM01000014">
    <property type="protein sequence ID" value="GGE44518.1"/>
    <property type="molecule type" value="Genomic_DNA"/>
</dbReference>